<name>A0ABY7NMU2_9SPHN</name>
<accession>A0ABY7NMU2</accession>
<organism evidence="1 2">
    <name type="scientific">Sphingomonas abietis</name>
    <dbReference type="NCBI Taxonomy" id="3012344"/>
    <lineage>
        <taxon>Bacteria</taxon>
        <taxon>Pseudomonadati</taxon>
        <taxon>Pseudomonadota</taxon>
        <taxon>Alphaproteobacteria</taxon>
        <taxon>Sphingomonadales</taxon>
        <taxon>Sphingomonadaceae</taxon>
        <taxon>Sphingomonas</taxon>
    </lineage>
</organism>
<keyword evidence="2" id="KW-1185">Reference proteome</keyword>
<protein>
    <submittedName>
        <fullName evidence="1">Uncharacterized protein</fullName>
    </submittedName>
</protein>
<reference evidence="1 2" key="1">
    <citation type="submission" date="2022-12" db="EMBL/GenBank/DDBJ databases">
        <title>Sphingomonas abieness sp. nov., an endophytic bacterium isolated from Abies koreana.</title>
        <authorList>
            <person name="Jiang L."/>
            <person name="Lee J."/>
        </authorList>
    </citation>
    <scope>NUCLEOTIDE SEQUENCE [LARGE SCALE GENOMIC DNA]</scope>
    <source>
        <strain evidence="2">PAMB 00755</strain>
    </source>
</reference>
<evidence type="ECO:0000313" key="1">
    <source>
        <dbReference type="EMBL" id="WBO22839.1"/>
    </source>
</evidence>
<dbReference type="Proteomes" id="UP001210865">
    <property type="component" value="Chromosome"/>
</dbReference>
<dbReference type="RefSeq" id="WP_270077479.1">
    <property type="nucleotide sequence ID" value="NZ_CP115174.1"/>
</dbReference>
<gene>
    <name evidence="1" type="ORF">PBT88_01410</name>
</gene>
<proteinExistence type="predicted"/>
<dbReference type="EMBL" id="CP115174">
    <property type="protein sequence ID" value="WBO22839.1"/>
    <property type="molecule type" value="Genomic_DNA"/>
</dbReference>
<evidence type="ECO:0000313" key="2">
    <source>
        <dbReference type="Proteomes" id="UP001210865"/>
    </source>
</evidence>
<sequence length="160" mass="17721">MIDEIDLVALIADHTELGRLCAELEGVADALPSLPAADETLRLRTELEYRLPLHEARERALLHSLFDRSALYLLEAKTMDHIRYRGASRVVEAQDLAAMFGPDMAASAIGMLGYMLRGFFDGCRADMAFVELAILHFSASRLTPAARALLHGSLMQHCRP</sequence>